<evidence type="ECO:0000259" key="6">
    <source>
        <dbReference type="Pfam" id="PF00251"/>
    </source>
</evidence>
<feature type="domain" description="Glycosyl hydrolase family 32 N-terminal" evidence="6">
    <location>
        <begin position="30"/>
        <end position="333"/>
    </location>
</feature>
<dbReference type="InterPro" id="IPR001362">
    <property type="entry name" value="Glyco_hydro_32"/>
</dbReference>
<dbReference type="EMBL" id="MK519623">
    <property type="protein sequence ID" value="QIX12412.1"/>
    <property type="molecule type" value="mRNA"/>
</dbReference>
<evidence type="ECO:0000256" key="1">
    <source>
        <dbReference type="ARBA" id="ARBA00009902"/>
    </source>
</evidence>
<name>A0A7S5SLX2_MAYDE</name>
<dbReference type="PANTHER" id="PTHR42800">
    <property type="entry name" value="EXOINULINASE INUD (AFU_ORTHOLOGUE AFUA_5G00480)"/>
    <property type="match status" value="1"/>
</dbReference>
<proteinExistence type="evidence at transcript level"/>
<keyword evidence="3 4" id="KW-0326">Glycosidase</keyword>
<dbReference type="SUPFAM" id="SSF75005">
    <property type="entry name" value="Arabinanase/levansucrase/invertase"/>
    <property type="match status" value="1"/>
</dbReference>
<evidence type="ECO:0000256" key="5">
    <source>
        <dbReference type="SAM" id="SignalP"/>
    </source>
</evidence>
<comment type="similarity">
    <text evidence="1 4">Belongs to the glycosyl hydrolase 32 family.</text>
</comment>
<keyword evidence="2 4" id="KW-0378">Hydrolase</keyword>
<evidence type="ECO:0000259" key="7">
    <source>
        <dbReference type="Pfam" id="PF08244"/>
    </source>
</evidence>
<organism evidence="8">
    <name type="scientific">Mayetiola destructor</name>
    <name type="common">Hessian fly</name>
    <dbReference type="NCBI Taxonomy" id="39758"/>
    <lineage>
        <taxon>Eukaryota</taxon>
        <taxon>Metazoa</taxon>
        <taxon>Ecdysozoa</taxon>
        <taxon>Arthropoda</taxon>
        <taxon>Hexapoda</taxon>
        <taxon>Insecta</taxon>
        <taxon>Pterygota</taxon>
        <taxon>Neoptera</taxon>
        <taxon>Endopterygota</taxon>
        <taxon>Diptera</taxon>
        <taxon>Nematocera</taxon>
        <taxon>Sciaroidea</taxon>
        <taxon>Cecidomyiidae</taxon>
        <taxon>Mayetiola</taxon>
    </lineage>
</organism>
<dbReference type="GO" id="GO:0004575">
    <property type="term" value="F:sucrose alpha-glucosidase activity"/>
    <property type="evidence" value="ECO:0007669"/>
    <property type="project" value="TreeGrafter"/>
</dbReference>
<evidence type="ECO:0000313" key="8">
    <source>
        <dbReference type="EMBL" id="QIX12412.1"/>
    </source>
</evidence>
<dbReference type="SUPFAM" id="SSF49899">
    <property type="entry name" value="Concanavalin A-like lectins/glucanases"/>
    <property type="match status" value="1"/>
</dbReference>
<dbReference type="InterPro" id="IPR013320">
    <property type="entry name" value="ConA-like_dom_sf"/>
</dbReference>
<dbReference type="CDD" id="cd18622">
    <property type="entry name" value="GH32_Inu-like"/>
    <property type="match status" value="1"/>
</dbReference>
<dbReference type="Gene3D" id="2.115.10.20">
    <property type="entry name" value="Glycosyl hydrolase domain, family 43"/>
    <property type="match status" value="1"/>
</dbReference>
<dbReference type="PANTHER" id="PTHR42800:SF1">
    <property type="entry name" value="EXOINULINASE INUD (AFU_ORTHOLOGUE AFUA_5G00480)"/>
    <property type="match status" value="1"/>
</dbReference>
<dbReference type="Gene3D" id="2.60.120.560">
    <property type="entry name" value="Exo-inulinase, domain 1"/>
    <property type="match status" value="1"/>
</dbReference>
<dbReference type="InterPro" id="IPR013148">
    <property type="entry name" value="Glyco_hydro_32_N"/>
</dbReference>
<dbReference type="InterPro" id="IPR023296">
    <property type="entry name" value="Glyco_hydro_beta-prop_sf"/>
</dbReference>
<feature type="domain" description="Glycosyl hydrolase family 32 C-terminal" evidence="7">
    <location>
        <begin position="343"/>
        <end position="502"/>
    </location>
</feature>
<dbReference type="AlphaFoldDB" id="A0A7S5SLX2"/>
<evidence type="ECO:0000256" key="2">
    <source>
        <dbReference type="ARBA" id="ARBA00022801"/>
    </source>
</evidence>
<dbReference type="GO" id="GO:0005987">
    <property type="term" value="P:sucrose catabolic process"/>
    <property type="evidence" value="ECO:0007669"/>
    <property type="project" value="TreeGrafter"/>
</dbReference>
<sequence>MLKINILIVAFSMIPGSFSLYDEKYRPQIHFSPPNGWINDPNGLVYFNGIYHMFFQNNPYNTVPANNIHWGHAISRDLIHWKSLSTAIYPKDGNLIFSGGAIIDEHNVTGLRTNDNRATLIAVYAAHHLSTNDESQWISYSHDGPFYEKFQYYKKNPIIRNPNRRQKDFRDPFVFKYKDHYVVTIAAHDRIMIFNSRNLLNWKLVSEFGVDTHGRVWECPSLFPINATINGAKVEKWVLTISLTGNELPNQQYFIGSFDGKNFKNDHSKDVKLWLHYGPDSYAGIVYNQLPDGRRIFISWMNKWEYAQQLNFNRWNGQMGIAQELRLIQVKDQIRLASLPVRELKKLRTKQLEQKKNIKITNDYVYKLTKNGCHKAEDKLDIEMTVDLKNLKAGDTCNFVFSGSNEYLNISLKGNEFTLDRSHSGRTNFTNFAKPTKCKRQSDDSKLEMRFVFDLSSIEVFIDGGMTTMTALFYSKEDIASKMQIRTHAKDSSIILKDLKVYRLKSIWNEFSIQPSLDKFPCSE</sequence>
<dbReference type="Pfam" id="PF08244">
    <property type="entry name" value="Glyco_hydro_32C"/>
    <property type="match status" value="1"/>
</dbReference>
<evidence type="ECO:0000256" key="3">
    <source>
        <dbReference type="ARBA" id="ARBA00023295"/>
    </source>
</evidence>
<feature type="signal peptide" evidence="5">
    <location>
        <begin position="1"/>
        <end position="19"/>
    </location>
</feature>
<dbReference type="PROSITE" id="PS00609">
    <property type="entry name" value="GLYCOSYL_HYDROL_F32"/>
    <property type="match status" value="1"/>
</dbReference>
<dbReference type="Pfam" id="PF00251">
    <property type="entry name" value="Glyco_hydro_32N"/>
    <property type="match status" value="1"/>
</dbReference>
<feature type="chain" id="PRO_5031504355" evidence="5">
    <location>
        <begin position="20"/>
        <end position="524"/>
    </location>
</feature>
<reference evidence="8" key="1">
    <citation type="submission" date="2019-02" db="EMBL/GenBank/DDBJ databases">
        <title>A Single Event of Horizontal Gene Transfer Changed Fundamentally the Metabolic Physiology of a Parasitic Gall Midge.</title>
        <authorList>
            <person name="Cheng X."/>
            <person name="Garces-Carrera S."/>
            <person name="Whitworth J."/>
            <person name="Park Y."/>
            <person name="Chen M.-S."/>
        </authorList>
    </citation>
    <scope>NUCLEOTIDE SEQUENCE</scope>
</reference>
<dbReference type="InterPro" id="IPR018053">
    <property type="entry name" value="Glyco_hydro_32_AS"/>
</dbReference>
<keyword evidence="5" id="KW-0732">Signal</keyword>
<dbReference type="GO" id="GO:0005737">
    <property type="term" value="C:cytoplasm"/>
    <property type="evidence" value="ECO:0007669"/>
    <property type="project" value="TreeGrafter"/>
</dbReference>
<accession>A0A7S5SLX2</accession>
<dbReference type="SMART" id="SM00640">
    <property type="entry name" value="Glyco_32"/>
    <property type="match status" value="1"/>
</dbReference>
<dbReference type="InterPro" id="IPR013189">
    <property type="entry name" value="Glyco_hydro_32_C"/>
</dbReference>
<evidence type="ECO:0000256" key="4">
    <source>
        <dbReference type="RuleBase" id="RU362110"/>
    </source>
</evidence>
<protein>
    <submittedName>
        <fullName evidence="8">MDL9</fullName>
    </submittedName>
</protein>